<dbReference type="GO" id="GO:0044038">
    <property type="term" value="P:cell wall macromolecule biosynthetic process"/>
    <property type="evidence" value="ECO:0007669"/>
    <property type="project" value="TreeGrafter"/>
</dbReference>
<evidence type="ECO:0000256" key="1">
    <source>
        <dbReference type="ARBA" id="ARBA00004651"/>
    </source>
</evidence>
<keyword evidence="6 8" id="KW-0472">Membrane</keyword>
<feature type="binding site" evidence="7">
    <location>
        <position position="216"/>
    </location>
    <ligand>
        <name>Mg(2+)</name>
        <dbReference type="ChEBI" id="CHEBI:18420"/>
    </ligand>
</feature>
<evidence type="ECO:0000256" key="5">
    <source>
        <dbReference type="ARBA" id="ARBA00022989"/>
    </source>
</evidence>
<dbReference type="GO" id="GO:0016780">
    <property type="term" value="F:phosphotransferase activity, for other substituted phosphate groups"/>
    <property type="evidence" value="ECO:0007669"/>
    <property type="project" value="InterPro"/>
</dbReference>
<dbReference type="GO" id="GO:0071555">
    <property type="term" value="P:cell wall organization"/>
    <property type="evidence" value="ECO:0007669"/>
    <property type="project" value="TreeGrafter"/>
</dbReference>
<dbReference type="RefSeq" id="WP_187525093.1">
    <property type="nucleotide sequence ID" value="NZ_JACRTA010000001.1"/>
</dbReference>
<feature type="transmembrane region" description="Helical" evidence="8">
    <location>
        <begin position="212"/>
        <end position="232"/>
    </location>
</feature>
<dbReference type="GO" id="GO:0005886">
    <property type="term" value="C:plasma membrane"/>
    <property type="evidence" value="ECO:0007669"/>
    <property type="project" value="UniProtKB-SubCell"/>
</dbReference>
<evidence type="ECO:0000256" key="6">
    <source>
        <dbReference type="ARBA" id="ARBA00023136"/>
    </source>
</evidence>
<dbReference type="Proteomes" id="UP000610862">
    <property type="component" value="Unassembled WGS sequence"/>
</dbReference>
<feature type="transmembrane region" description="Helical" evidence="8">
    <location>
        <begin position="133"/>
        <end position="151"/>
    </location>
</feature>
<keyword evidence="5 8" id="KW-1133">Transmembrane helix</keyword>
<comment type="subcellular location">
    <subcellularLocation>
        <location evidence="1">Cell membrane</location>
        <topology evidence="1">Multi-pass membrane protein</topology>
    </subcellularLocation>
</comment>
<evidence type="ECO:0000256" key="7">
    <source>
        <dbReference type="PIRSR" id="PIRSR600715-1"/>
    </source>
</evidence>
<proteinExistence type="predicted"/>
<evidence type="ECO:0000256" key="2">
    <source>
        <dbReference type="ARBA" id="ARBA00022475"/>
    </source>
</evidence>
<feature type="transmembrane region" description="Helical" evidence="8">
    <location>
        <begin position="238"/>
        <end position="262"/>
    </location>
</feature>
<feature type="transmembrane region" description="Helical" evidence="8">
    <location>
        <begin position="187"/>
        <end position="205"/>
    </location>
</feature>
<sequence length="362" mass="38840">MTATSIELWGPFAVALIVTAAATPLAIWTAPKIGAMDIPRDERRVHKKPMPRFGGTAIYIGIMVALAVFASDHKDILSIMVGCTLIYFLGLIDDLKDLSPLIKLGGQVVCAAVIYIMGIRIEFITNYFGPGNMMFGDAACCIVTIIWLVAITNAVNLIDGLDGLAAGISAISALCIGYVSYIHGQYIPTLAMMVIAGAALGFLPYNFHPAKIFMGDSGSELLGFSIAAVSILGTAKSATIVVVIIPALVLGLPIFDTLMAIVRRVAKHQSIGTADREHLHHRIMKAGFGQRRSVMILYCISGIMGIVAVLYSRGLVIEYLGLIAVAIMLIYVLLSDTGNRNISLKADKITKEKREEESGKIK</sequence>
<comment type="caution">
    <text evidence="9">The sequence shown here is derived from an EMBL/GenBank/DDBJ whole genome shotgun (WGS) entry which is preliminary data.</text>
</comment>
<evidence type="ECO:0000256" key="8">
    <source>
        <dbReference type="SAM" id="Phobius"/>
    </source>
</evidence>
<evidence type="ECO:0000313" key="10">
    <source>
        <dbReference type="Proteomes" id="UP000610862"/>
    </source>
</evidence>
<dbReference type="PANTHER" id="PTHR22926">
    <property type="entry name" value="PHOSPHO-N-ACETYLMURAMOYL-PENTAPEPTIDE-TRANSFERASE"/>
    <property type="match status" value="1"/>
</dbReference>
<evidence type="ECO:0000256" key="3">
    <source>
        <dbReference type="ARBA" id="ARBA00022679"/>
    </source>
</evidence>
<keyword evidence="2" id="KW-1003">Cell membrane</keyword>
<feature type="transmembrane region" description="Helical" evidence="8">
    <location>
        <begin position="52"/>
        <end position="70"/>
    </location>
</feature>
<dbReference type="InterPro" id="IPR000715">
    <property type="entry name" value="Glycosyl_transferase_4"/>
</dbReference>
<dbReference type="AlphaFoldDB" id="A0A926I9F6"/>
<feature type="transmembrane region" description="Helical" evidence="8">
    <location>
        <begin position="317"/>
        <end position="334"/>
    </location>
</feature>
<dbReference type="EMBL" id="JACRTA010000001">
    <property type="protein sequence ID" value="MBC8568113.1"/>
    <property type="molecule type" value="Genomic_DNA"/>
</dbReference>
<accession>A0A926I9F6</accession>
<dbReference type="CDD" id="cd06853">
    <property type="entry name" value="GT_WecA_like"/>
    <property type="match status" value="1"/>
</dbReference>
<dbReference type="PANTHER" id="PTHR22926:SF3">
    <property type="entry name" value="UNDECAPRENYL-PHOSPHATE ALPHA-N-ACETYLGLUCOSAMINYL 1-PHOSPHATE TRANSFERASE"/>
    <property type="match status" value="1"/>
</dbReference>
<keyword evidence="3 9" id="KW-0808">Transferase</keyword>
<feature type="transmembrane region" description="Helical" evidence="8">
    <location>
        <begin position="294"/>
        <end position="311"/>
    </location>
</feature>
<feature type="binding site" evidence="7">
    <location>
        <position position="156"/>
    </location>
    <ligand>
        <name>Mg(2+)</name>
        <dbReference type="ChEBI" id="CHEBI:18420"/>
    </ligand>
</feature>
<keyword evidence="10" id="KW-1185">Reference proteome</keyword>
<dbReference type="GO" id="GO:0046872">
    <property type="term" value="F:metal ion binding"/>
    <property type="evidence" value="ECO:0007669"/>
    <property type="project" value="UniProtKB-KW"/>
</dbReference>
<protein>
    <submittedName>
        <fullName evidence="9">Undecaprenyl/decaprenyl-phosphate alpha-N-acetylglucosaminyl 1-phosphate transferase</fullName>
    </submittedName>
</protein>
<gene>
    <name evidence="9" type="ORF">H8692_04935</name>
</gene>
<organism evidence="9 10">
    <name type="scientific">Lentihominibacter hominis</name>
    <dbReference type="NCBI Taxonomy" id="2763645"/>
    <lineage>
        <taxon>Bacteria</taxon>
        <taxon>Bacillati</taxon>
        <taxon>Bacillota</taxon>
        <taxon>Clostridia</taxon>
        <taxon>Peptostreptococcales</taxon>
        <taxon>Anaerovoracaceae</taxon>
        <taxon>Lentihominibacter</taxon>
    </lineage>
</organism>
<feature type="transmembrane region" description="Helical" evidence="8">
    <location>
        <begin position="163"/>
        <end position="181"/>
    </location>
</feature>
<reference evidence="9" key="1">
    <citation type="submission" date="2020-08" db="EMBL/GenBank/DDBJ databases">
        <title>Genome public.</title>
        <authorList>
            <person name="Liu C."/>
            <person name="Sun Q."/>
        </authorList>
    </citation>
    <scope>NUCLEOTIDE SEQUENCE</scope>
    <source>
        <strain evidence="9">NSJ-24</strain>
    </source>
</reference>
<keyword evidence="7" id="KW-0460">Magnesium</keyword>
<feature type="transmembrane region" description="Helical" evidence="8">
    <location>
        <begin position="76"/>
        <end position="92"/>
    </location>
</feature>
<dbReference type="PROSITE" id="PS01348">
    <property type="entry name" value="MRAY_2"/>
    <property type="match status" value="1"/>
</dbReference>
<comment type="cofactor">
    <cofactor evidence="7">
        <name>Mg(2+)</name>
        <dbReference type="ChEBI" id="CHEBI:18420"/>
    </cofactor>
</comment>
<feature type="transmembrane region" description="Helical" evidence="8">
    <location>
        <begin position="12"/>
        <end position="31"/>
    </location>
</feature>
<name>A0A926I9F6_9FIRM</name>
<keyword evidence="4 8" id="KW-0812">Transmembrane</keyword>
<dbReference type="GO" id="GO:0009103">
    <property type="term" value="P:lipopolysaccharide biosynthetic process"/>
    <property type="evidence" value="ECO:0007669"/>
    <property type="project" value="TreeGrafter"/>
</dbReference>
<keyword evidence="7" id="KW-0479">Metal-binding</keyword>
<evidence type="ECO:0000313" key="9">
    <source>
        <dbReference type="EMBL" id="MBC8568113.1"/>
    </source>
</evidence>
<evidence type="ECO:0000256" key="4">
    <source>
        <dbReference type="ARBA" id="ARBA00022692"/>
    </source>
</evidence>
<dbReference type="InterPro" id="IPR018480">
    <property type="entry name" value="PNAcMuramoyl-5peptid_Trfase_CS"/>
</dbReference>
<dbReference type="Pfam" id="PF00953">
    <property type="entry name" value="Glycos_transf_4"/>
    <property type="match status" value="1"/>
</dbReference>
<feature type="transmembrane region" description="Helical" evidence="8">
    <location>
        <begin position="104"/>
        <end position="121"/>
    </location>
</feature>